<dbReference type="Gene3D" id="3.30.1370.100">
    <property type="entry name" value="MutL, C-terminal domain, regulatory subdomain"/>
    <property type="match status" value="1"/>
</dbReference>
<dbReference type="InterPro" id="IPR036890">
    <property type="entry name" value="HATPase_C_sf"/>
</dbReference>
<evidence type="ECO:0000313" key="8">
    <source>
        <dbReference type="EMBL" id="ADW17080.1"/>
    </source>
</evidence>
<dbReference type="GO" id="GO:0032300">
    <property type="term" value="C:mismatch repair complex"/>
    <property type="evidence" value="ECO:0007669"/>
    <property type="project" value="InterPro"/>
</dbReference>
<gene>
    <name evidence="5" type="primary">mutL</name>
    <name evidence="8" type="ordered locus">Despr_0906</name>
</gene>
<dbReference type="SUPFAM" id="SSF118116">
    <property type="entry name" value="DNA mismatch repair protein MutL"/>
    <property type="match status" value="1"/>
</dbReference>
<dbReference type="RefSeq" id="WP_015723624.1">
    <property type="nucleotide sequence ID" value="NC_014972.1"/>
</dbReference>
<evidence type="ECO:0000256" key="3">
    <source>
        <dbReference type="ARBA" id="ARBA00022763"/>
    </source>
</evidence>
<dbReference type="Pfam" id="PF13589">
    <property type="entry name" value="HATPase_c_3"/>
    <property type="match status" value="1"/>
</dbReference>
<name>A0A7U3YKM2_DESPD</name>
<comment type="function">
    <text evidence="5">This protein is involved in the repair of mismatches in DNA. It is required for dam-dependent methyl-directed DNA mismatch repair. May act as a 'molecular matchmaker', a protein that promotes the formation of a stable complex between two or more DNA-binding proteins in an ATP-dependent manner without itself being part of a final effector complex.</text>
</comment>
<keyword evidence="4 5" id="KW-0234">DNA repair</keyword>
<evidence type="ECO:0000256" key="1">
    <source>
        <dbReference type="ARBA" id="ARBA00006082"/>
    </source>
</evidence>
<dbReference type="InterPro" id="IPR014790">
    <property type="entry name" value="MutL_C"/>
</dbReference>
<dbReference type="InterPro" id="IPR042120">
    <property type="entry name" value="MutL_C_dimsub"/>
</dbReference>
<dbReference type="Proteomes" id="UP000006365">
    <property type="component" value="Chromosome"/>
</dbReference>
<evidence type="ECO:0000256" key="4">
    <source>
        <dbReference type="ARBA" id="ARBA00023204"/>
    </source>
</evidence>
<organism evidence="8 9">
    <name type="scientific">Desulfobulbus propionicus (strain ATCC 33891 / DSM 2032 / VKM B-1956 / 1pr3)</name>
    <dbReference type="NCBI Taxonomy" id="577650"/>
    <lineage>
        <taxon>Bacteria</taxon>
        <taxon>Pseudomonadati</taxon>
        <taxon>Thermodesulfobacteriota</taxon>
        <taxon>Desulfobulbia</taxon>
        <taxon>Desulfobulbales</taxon>
        <taxon>Desulfobulbaceae</taxon>
        <taxon>Desulfobulbus</taxon>
    </lineage>
</organism>
<dbReference type="GO" id="GO:0005524">
    <property type="term" value="F:ATP binding"/>
    <property type="evidence" value="ECO:0007669"/>
    <property type="project" value="InterPro"/>
</dbReference>
<dbReference type="GO" id="GO:0016887">
    <property type="term" value="F:ATP hydrolysis activity"/>
    <property type="evidence" value="ECO:0007669"/>
    <property type="project" value="InterPro"/>
</dbReference>
<dbReference type="InterPro" id="IPR013507">
    <property type="entry name" value="DNA_mismatch_S5_2-like"/>
</dbReference>
<evidence type="ECO:0000256" key="5">
    <source>
        <dbReference type="HAMAP-Rule" id="MF_00149"/>
    </source>
</evidence>
<feature type="domain" description="DNA mismatch repair protein S5" evidence="7">
    <location>
        <begin position="209"/>
        <end position="329"/>
    </location>
</feature>
<evidence type="ECO:0000256" key="2">
    <source>
        <dbReference type="ARBA" id="ARBA00021975"/>
    </source>
</evidence>
<dbReference type="CDD" id="cd16926">
    <property type="entry name" value="HATPase_MutL-MLH-PMS-like"/>
    <property type="match status" value="1"/>
</dbReference>
<evidence type="ECO:0000313" key="9">
    <source>
        <dbReference type="Proteomes" id="UP000006365"/>
    </source>
</evidence>
<dbReference type="GO" id="GO:0030983">
    <property type="term" value="F:mismatched DNA binding"/>
    <property type="evidence" value="ECO:0007669"/>
    <property type="project" value="InterPro"/>
</dbReference>
<dbReference type="PANTHER" id="PTHR10073">
    <property type="entry name" value="DNA MISMATCH REPAIR PROTEIN MLH, PMS, MUTL"/>
    <property type="match status" value="1"/>
</dbReference>
<dbReference type="InterPro" id="IPR038973">
    <property type="entry name" value="MutL/Mlh/Pms-like"/>
</dbReference>
<dbReference type="InterPro" id="IPR042121">
    <property type="entry name" value="MutL_C_regsub"/>
</dbReference>
<dbReference type="InterPro" id="IPR020667">
    <property type="entry name" value="DNA_mismatch_repair_MutL"/>
</dbReference>
<dbReference type="Pfam" id="PF08676">
    <property type="entry name" value="MutL_C"/>
    <property type="match status" value="1"/>
</dbReference>
<evidence type="ECO:0000259" key="7">
    <source>
        <dbReference type="SMART" id="SM01340"/>
    </source>
</evidence>
<dbReference type="KEGG" id="dpr:Despr_0906"/>
<accession>A0A7U3YKM2</accession>
<dbReference type="Pfam" id="PF01119">
    <property type="entry name" value="DNA_mis_repair"/>
    <property type="match status" value="1"/>
</dbReference>
<dbReference type="GO" id="GO:0140664">
    <property type="term" value="F:ATP-dependent DNA damage sensor activity"/>
    <property type="evidence" value="ECO:0007669"/>
    <property type="project" value="InterPro"/>
</dbReference>
<dbReference type="Gene3D" id="3.30.565.10">
    <property type="entry name" value="Histidine kinase-like ATPase, C-terminal domain"/>
    <property type="match status" value="1"/>
</dbReference>
<keyword evidence="9" id="KW-1185">Reference proteome</keyword>
<dbReference type="Gene3D" id="3.30.230.10">
    <property type="match status" value="1"/>
</dbReference>
<dbReference type="SUPFAM" id="SSF55874">
    <property type="entry name" value="ATPase domain of HSP90 chaperone/DNA topoisomerase II/histidine kinase"/>
    <property type="match status" value="1"/>
</dbReference>
<dbReference type="GO" id="GO:0006298">
    <property type="term" value="P:mismatch repair"/>
    <property type="evidence" value="ECO:0007669"/>
    <property type="project" value="UniProtKB-UniRule"/>
</dbReference>
<feature type="domain" description="MutL C-terminal dimerisation" evidence="6">
    <location>
        <begin position="421"/>
        <end position="567"/>
    </location>
</feature>
<dbReference type="CDD" id="cd00782">
    <property type="entry name" value="MutL_Trans"/>
    <property type="match status" value="1"/>
</dbReference>
<dbReference type="SUPFAM" id="SSF54211">
    <property type="entry name" value="Ribosomal protein S5 domain 2-like"/>
    <property type="match status" value="1"/>
</dbReference>
<dbReference type="Gene3D" id="3.30.1540.20">
    <property type="entry name" value="MutL, C-terminal domain, dimerisation subdomain"/>
    <property type="match status" value="1"/>
</dbReference>
<sequence length="612" mass="66519">MSRIRILSEQLANQIAAGEVVERPASVIKELVENSLDASAGRIDIHVEGSGGTLLRVADDGCGMDGDDVLLCLERHATSKIREEGQLAAISTLGFRGEAIPSIASVSWMTILSRPQTQELGTRAEIRYGTLRDVHQAGCGRGTVIEVRHLFGNMPARKKFLKSARTEMHHIEEVVRNQALAHPQVGFTLHVDGRVALEYSPGADLQRRVREVFRYRETLLPLAVAAEDEGDGMMLEGYLLLPEAAQATNARLRILVNDRPVQDAMIRHAVVEGLQGFLMKGFQPAGALLLTVSPDQVDVNVHPAKREIRFRRSEAVHRFIVDRVAAAMCGYQQSQRHSLFAPPSSSSRAWPVDSGEALRSVPPAMTMTTAEPVEQQPLPAMDRYGRSTPAMAAPLAAPPSPASPFAVVPSPPAGGAAGLTLIGQLFSLYLLCEREGQLVVIDQHAAHERLLYGQLRQGYQEAQIPRQTLLFPVTVELTPAQAETLEQKSEAVAALGLQAEPFGEATVVIKAMPALVSHVEPGGLLREVLDGLRGPLPVAADRTVPQAVDDLLASMACKAAIKAGNRLQPAEMLKLLHQMETSEVFTHCPHGRPVVKTFSSQEVERWFHRHGG</sequence>
<proteinExistence type="inferred from homology"/>
<dbReference type="NCBIfam" id="TIGR00585">
    <property type="entry name" value="mutl"/>
    <property type="match status" value="1"/>
</dbReference>
<dbReference type="SMART" id="SM00853">
    <property type="entry name" value="MutL_C"/>
    <property type="match status" value="1"/>
</dbReference>
<protein>
    <recommendedName>
        <fullName evidence="2 5">DNA mismatch repair protein MutL</fullName>
    </recommendedName>
</protein>
<dbReference type="InterPro" id="IPR014721">
    <property type="entry name" value="Ribsml_uS5_D2-typ_fold_subgr"/>
</dbReference>
<dbReference type="EMBL" id="CP002364">
    <property type="protein sequence ID" value="ADW17080.1"/>
    <property type="molecule type" value="Genomic_DNA"/>
</dbReference>
<evidence type="ECO:0000259" key="6">
    <source>
        <dbReference type="SMART" id="SM00853"/>
    </source>
</evidence>
<dbReference type="InterPro" id="IPR037198">
    <property type="entry name" value="MutL_C_sf"/>
</dbReference>
<dbReference type="FunFam" id="3.30.565.10:FF:000003">
    <property type="entry name" value="DNA mismatch repair endonuclease MutL"/>
    <property type="match status" value="1"/>
</dbReference>
<comment type="similarity">
    <text evidence="1 5">Belongs to the DNA mismatch repair MutL/HexB family.</text>
</comment>
<keyword evidence="3 5" id="KW-0227">DNA damage</keyword>
<dbReference type="HAMAP" id="MF_00149">
    <property type="entry name" value="DNA_mis_repair"/>
    <property type="match status" value="1"/>
</dbReference>
<dbReference type="SMART" id="SM01340">
    <property type="entry name" value="DNA_mis_repair"/>
    <property type="match status" value="1"/>
</dbReference>
<dbReference type="InterPro" id="IPR002099">
    <property type="entry name" value="MutL/Mlh/PMS"/>
</dbReference>
<dbReference type="PANTHER" id="PTHR10073:SF12">
    <property type="entry name" value="DNA MISMATCH REPAIR PROTEIN MLH1"/>
    <property type="match status" value="1"/>
</dbReference>
<dbReference type="InterPro" id="IPR020568">
    <property type="entry name" value="Ribosomal_Su5_D2-typ_SF"/>
</dbReference>
<reference evidence="8 9" key="1">
    <citation type="journal article" date="2011" name="Stand. Genomic Sci.">
        <title>Complete genome sequence of Desulfobulbus propionicus type strain (1pr3).</title>
        <authorList>
            <person name="Pagani I."/>
            <person name="Lapidus A."/>
            <person name="Nolan M."/>
            <person name="Lucas S."/>
            <person name="Hammon N."/>
            <person name="Deshpande S."/>
            <person name="Cheng J.F."/>
            <person name="Chertkov O."/>
            <person name="Davenport K."/>
            <person name="Tapia R."/>
            <person name="Han C."/>
            <person name="Goodwin L."/>
            <person name="Pitluck S."/>
            <person name="Liolios K."/>
            <person name="Mavromatis K."/>
            <person name="Ivanova N."/>
            <person name="Mikhailova N."/>
            <person name="Pati A."/>
            <person name="Chen A."/>
            <person name="Palaniappan K."/>
            <person name="Land M."/>
            <person name="Hauser L."/>
            <person name="Chang Y.J."/>
            <person name="Jeffries C.D."/>
            <person name="Detter J.C."/>
            <person name="Brambilla E."/>
            <person name="Kannan K.P."/>
            <person name="Djao O.D."/>
            <person name="Rohde M."/>
            <person name="Pukall R."/>
            <person name="Spring S."/>
            <person name="Goker M."/>
            <person name="Sikorski J."/>
            <person name="Woyke T."/>
            <person name="Bristow J."/>
            <person name="Eisen J.A."/>
            <person name="Markowitz V."/>
            <person name="Hugenholtz P."/>
            <person name="Kyrpides N.C."/>
            <person name="Klenk H.P."/>
        </authorList>
    </citation>
    <scope>NUCLEOTIDE SEQUENCE [LARGE SCALE GENOMIC DNA]</scope>
    <source>
        <strain evidence="9">ATCC 33891 / DSM 2032 / 1pr3</strain>
    </source>
</reference>
<dbReference type="AlphaFoldDB" id="A0A7U3YKM2"/>